<evidence type="ECO:0000313" key="2">
    <source>
        <dbReference type="Proteomes" id="UP001382455"/>
    </source>
</evidence>
<dbReference type="Proteomes" id="UP001382455">
    <property type="component" value="Unassembled WGS sequence"/>
</dbReference>
<organism evidence="1 2">
    <name type="scientific">Pseudoalteromonas spongiae</name>
    <dbReference type="NCBI Taxonomy" id="298657"/>
    <lineage>
        <taxon>Bacteria</taxon>
        <taxon>Pseudomonadati</taxon>
        <taxon>Pseudomonadota</taxon>
        <taxon>Gammaproteobacteria</taxon>
        <taxon>Alteromonadales</taxon>
        <taxon>Pseudoalteromonadaceae</taxon>
        <taxon>Pseudoalteromonas</taxon>
    </lineage>
</organism>
<protein>
    <submittedName>
        <fullName evidence="1">Uncharacterized protein</fullName>
    </submittedName>
</protein>
<reference evidence="1 2" key="1">
    <citation type="submission" date="2023-12" db="EMBL/GenBank/DDBJ databases">
        <title>Friends and Foes: Symbiotic and Algicidal bacterial influence on Karenia brevis blooms.</title>
        <authorList>
            <person name="Fei C."/>
            <person name="Mohamed A.R."/>
            <person name="Booker A."/>
            <person name="Arshad M."/>
            <person name="Klass S."/>
            <person name="Ahn S."/>
            <person name="Gilbert P.M."/>
            <person name="Heil C.A."/>
            <person name="Martinez J.M."/>
            <person name="Amin S.A."/>
        </authorList>
    </citation>
    <scope>NUCLEOTIDE SEQUENCE [LARGE SCALE GENOMIC DNA]</scope>
    <source>
        <strain evidence="1 2">CE15</strain>
    </source>
</reference>
<sequence>MIEQYVNFRMVQSDLNCISESFKGHPTLASRVLLIKSSLTCLTNLLDSESKIRLAYKESGMLSKKFSEIKKGLQFCKYLRNIFAAHIDKDLLSLALQWKPELKVMLAEFGSEAESYLISVFVLETAINSYSDESGHRFFSSEIDLAFDHHQFSNFLIDLINSSLDYLESLIVILRDLSEIGKFQDLTMECFTKAAEVEFKTIKKGR</sequence>
<proteinExistence type="predicted"/>
<evidence type="ECO:0000313" key="1">
    <source>
        <dbReference type="EMBL" id="MEI4548365.1"/>
    </source>
</evidence>
<gene>
    <name evidence="1" type="ORF">WAE96_01420</name>
</gene>
<dbReference type="RefSeq" id="WP_336434346.1">
    <property type="nucleotide sequence ID" value="NZ_JBAWKS010000001.1"/>
</dbReference>
<name>A0ABU8ENM5_9GAMM</name>
<comment type="caution">
    <text evidence="1">The sequence shown here is derived from an EMBL/GenBank/DDBJ whole genome shotgun (WGS) entry which is preliminary data.</text>
</comment>
<keyword evidence="2" id="KW-1185">Reference proteome</keyword>
<accession>A0ABU8ENM5</accession>
<dbReference type="EMBL" id="JBAWKS010000001">
    <property type="protein sequence ID" value="MEI4548365.1"/>
    <property type="molecule type" value="Genomic_DNA"/>
</dbReference>